<dbReference type="GO" id="GO:0035082">
    <property type="term" value="P:axoneme assembly"/>
    <property type="evidence" value="ECO:0007669"/>
    <property type="project" value="InterPro"/>
</dbReference>
<reference evidence="7" key="1">
    <citation type="submission" date="2021-12" db="EMBL/GenBank/DDBJ databases">
        <authorList>
            <person name="King R."/>
        </authorList>
    </citation>
    <scope>NUCLEOTIDE SEQUENCE</scope>
</reference>
<keyword evidence="4" id="KW-0206">Cytoskeleton</keyword>
<dbReference type="GO" id="GO:0005879">
    <property type="term" value="C:axonemal microtubule"/>
    <property type="evidence" value="ECO:0007669"/>
    <property type="project" value="InterPro"/>
</dbReference>
<organism evidence="7 8">
    <name type="scientific">Bemisia tabaci</name>
    <name type="common">Sweetpotato whitefly</name>
    <name type="synonym">Aleurodes tabaci</name>
    <dbReference type="NCBI Taxonomy" id="7038"/>
    <lineage>
        <taxon>Eukaryota</taxon>
        <taxon>Metazoa</taxon>
        <taxon>Ecdysozoa</taxon>
        <taxon>Arthropoda</taxon>
        <taxon>Hexapoda</taxon>
        <taxon>Insecta</taxon>
        <taxon>Pterygota</taxon>
        <taxon>Neoptera</taxon>
        <taxon>Paraneoptera</taxon>
        <taxon>Hemiptera</taxon>
        <taxon>Sternorrhyncha</taxon>
        <taxon>Aleyrodoidea</taxon>
        <taxon>Aleyrodidae</taxon>
        <taxon>Aleyrodinae</taxon>
        <taxon>Bemisia</taxon>
    </lineage>
</organism>
<protein>
    <submittedName>
        <fullName evidence="7">Uncharacterized protein</fullName>
    </submittedName>
</protein>
<comment type="subcellular location">
    <subcellularLocation>
        <location evidence="1">Cell projection</location>
        <location evidence="1">Cilium</location>
    </subcellularLocation>
    <subcellularLocation>
        <location evidence="2">Cytoplasm</location>
        <location evidence="2">Cytoskeleton</location>
    </subcellularLocation>
</comment>
<keyword evidence="3" id="KW-0963">Cytoplasm</keyword>
<proteinExistence type="inferred from homology"/>
<evidence type="ECO:0000256" key="2">
    <source>
        <dbReference type="ARBA" id="ARBA00004245"/>
    </source>
</evidence>
<evidence type="ECO:0000313" key="8">
    <source>
        <dbReference type="Proteomes" id="UP001152759"/>
    </source>
</evidence>
<evidence type="ECO:0000256" key="1">
    <source>
        <dbReference type="ARBA" id="ARBA00004138"/>
    </source>
</evidence>
<dbReference type="Proteomes" id="UP001152759">
    <property type="component" value="Chromosome 1"/>
</dbReference>
<gene>
    <name evidence="7" type="ORF">BEMITA_LOCUS1905</name>
</gene>
<dbReference type="PANTHER" id="PTHR20899:SF1">
    <property type="entry name" value="PIERCER OF MICROTUBULE WALL 1 PROTEIN"/>
    <property type="match status" value="1"/>
</dbReference>
<dbReference type="PANTHER" id="PTHR20899">
    <property type="entry name" value="PIERCE HOMOLOG"/>
    <property type="match status" value="1"/>
</dbReference>
<evidence type="ECO:0000256" key="6">
    <source>
        <dbReference type="ARBA" id="ARBA00038014"/>
    </source>
</evidence>
<dbReference type="InterPro" id="IPR026507">
    <property type="entry name" value="PIRC1/2"/>
</dbReference>
<keyword evidence="5" id="KW-0966">Cell projection</keyword>
<keyword evidence="8" id="KW-1185">Reference proteome</keyword>
<dbReference type="Pfam" id="PF14892">
    <property type="entry name" value="PIRC1_2"/>
    <property type="match status" value="1"/>
</dbReference>
<comment type="similarity">
    <text evidence="6">Belongs to the PIERCE1 family.</text>
</comment>
<evidence type="ECO:0000256" key="3">
    <source>
        <dbReference type="ARBA" id="ARBA00022490"/>
    </source>
</evidence>
<sequence length="85" mass="10213">MSRPCTSDFYLTHNLPERFEYPDSFKKYGIHRDPPMHPFFMTTASEYGFYPPTHHTVPVKYHVRPHQFTDSLRRAGMYRNFSLNL</sequence>
<evidence type="ECO:0000256" key="5">
    <source>
        <dbReference type="ARBA" id="ARBA00023273"/>
    </source>
</evidence>
<dbReference type="EMBL" id="OU963862">
    <property type="protein sequence ID" value="CAH0382353.1"/>
    <property type="molecule type" value="Genomic_DNA"/>
</dbReference>
<dbReference type="AlphaFoldDB" id="A0A9P0A1H5"/>
<accession>A0A9P0A1H5</accession>
<evidence type="ECO:0000256" key="4">
    <source>
        <dbReference type="ARBA" id="ARBA00023212"/>
    </source>
</evidence>
<name>A0A9P0A1H5_BEMTA</name>
<evidence type="ECO:0000313" key="7">
    <source>
        <dbReference type="EMBL" id="CAH0382353.1"/>
    </source>
</evidence>